<comment type="caution">
    <text evidence="1">The sequence shown here is derived from an EMBL/GenBank/DDBJ whole genome shotgun (WGS) entry which is preliminary data.</text>
</comment>
<feature type="non-terminal residue" evidence="1">
    <location>
        <position position="1003"/>
    </location>
</feature>
<reference evidence="1 2" key="1">
    <citation type="journal article" date="2020" name="Cell">
        <title>Large-Scale Comparative Analyses of Tick Genomes Elucidate Their Genetic Diversity and Vector Capacities.</title>
        <authorList>
            <consortium name="Tick Genome and Microbiome Consortium (TIGMIC)"/>
            <person name="Jia N."/>
            <person name="Wang J."/>
            <person name="Shi W."/>
            <person name="Du L."/>
            <person name="Sun Y."/>
            <person name="Zhan W."/>
            <person name="Jiang J.F."/>
            <person name="Wang Q."/>
            <person name="Zhang B."/>
            <person name="Ji P."/>
            <person name="Bell-Sakyi L."/>
            <person name="Cui X.M."/>
            <person name="Yuan T.T."/>
            <person name="Jiang B.G."/>
            <person name="Yang W.F."/>
            <person name="Lam T.T."/>
            <person name="Chang Q.C."/>
            <person name="Ding S.J."/>
            <person name="Wang X.J."/>
            <person name="Zhu J.G."/>
            <person name="Ruan X.D."/>
            <person name="Zhao L."/>
            <person name="Wei J.T."/>
            <person name="Ye R.Z."/>
            <person name="Que T.C."/>
            <person name="Du C.H."/>
            <person name="Zhou Y.H."/>
            <person name="Cheng J.X."/>
            <person name="Dai P.F."/>
            <person name="Guo W.B."/>
            <person name="Han X.H."/>
            <person name="Huang E.J."/>
            <person name="Li L.F."/>
            <person name="Wei W."/>
            <person name="Gao Y.C."/>
            <person name="Liu J.Z."/>
            <person name="Shao H.Z."/>
            <person name="Wang X."/>
            <person name="Wang C.C."/>
            <person name="Yang T.C."/>
            <person name="Huo Q.B."/>
            <person name="Li W."/>
            <person name="Chen H.Y."/>
            <person name="Chen S.E."/>
            <person name="Zhou L.G."/>
            <person name="Ni X.B."/>
            <person name="Tian J.H."/>
            <person name="Sheng Y."/>
            <person name="Liu T."/>
            <person name="Pan Y.S."/>
            <person name="Xia L.Y."/>
            <person name="Li J."/>
            <person name="Zhao F."/>
            <person name="Cao W.C."/>
        </authorList>
    </citation>
    <scope>NUCLEOTIDE SEQUENCE [LARGE SCALE GENOMIC DNA]</scope>
    <source>
        <strain evidence="1">Iper-2018</strain>
    </source>
</reference>
<accession>A0AC60P577</accession>
<protein>
    <submittedName>
        <fullName evidence="1">Uncharacterized protein</fullName>
    </submittedName>
</protein>
<dbReference type="Proteomes" id="UP000805193">
    <property type="component" value="Unassembled WGS sequence"/>
</dbReference>
<evidence type="ECO:0000313" key="2">
    <source>
        <dbReference type="Proteomes" id="UP000805193"/>
    </source>
</evidence>
<sequence>MAGVPDGFVALYGKASTLTDVLSCFPLTEIQKHRCNQRQELTNNFILTARRNAIGLDSTVGALEQYGDFCRAVERLLGKQKSDVFCLQWYRHGCFGNLLFLRENFRELYALLGPHHTLSVLCHYVIFEQIEPGTYVQWTGDPATAVAFARWKQLRGEPRAPPTKKARPETTAGGSSLPAGISLSNLHGLKRSVRKSAKARRESSDNHLKIGLWPMLYVTDPRKLQSKFLLGQLGNLKNARKLALKVLPPDLCSSEVAGEASLIRALRQFLKNHRSCSYHHLLEEHCPRKVESYNCSQISGVTEARELSTPSCDSSLKTISDLSEAHESSKSVTAFLHAVLRRLLPTELLGTRSNLRHLIRNVAAVASAFKGEVLNVVDLAVGIKVNHVPWLARVPDPDARSKILHLLVAWCARLALTIVACNFYVTDSRKSKRIVFFYKRTIWNAMSRIWVDEAEMLSDEVIDNPRVQGFGRLLPKGTGGLRLLVTVKESKERQNKIRTLKVFLNSLTEKTGLDIYTQWKGFVRDWKNMGRPPLFFVKTDIENFFHSIDHKVALELLNCAFDRNERERRIVSFTLIKVDSRRGFMKSWVQRFASDIVNIPAMPRNSAVPSNGKISLLVPKLCLLPSVTALKQLLCDYLGHFQVHLNGKQFLVTRGIVQGGMLSCQIADVYLAAMRDKHLSSFGRAPGELLLRSMDDFLFVTPSETEAVSFMDSFVQGFPDFKLRVNFSKIETNLKVDRIPVVLPQDSVHFCGFVFDTATLEVSEEHEDAVRPHTRRNGSSEASLMPYLEHWQIQLRPLILDSTINSRYRVLATLFAKVLVFADRFFFTVDGMRYVNGPYVAKVLLGALDCLLLRLFRCATTNGFELCFTVGELRLVFWEVVLRKAGGRNREVRTVVRTTLTDVRKKVPASSAESLVHYVEHEFSLRTNDRAWALASDQSELARVPPPEYEPSQILDLDVNGLYAATMREALPVSDFEWMKKDEIACLNIDDVPDDAPTGYILE</sequence>
<proteinExistence type="predicted"/>
<evidence type="ECO:0000313" key="1">
    <source>
        <dbReference type="EMBL" id="KAG0414486.1"/>
    </source>
</evidence>
<keyword evidence="2" id="KW-1185">Reference proteome</keyword>
<gene>
    <name evidence="1" type="ORF">HPB47_008352</name>
</gene>
<organism evidence="1 2">
    <name type="scientific">Ixodes persulcatus</name>
    <name type="common">Taiga tick</name>
    <dbReference type="NCBI Taxonomy" id="34615"/>
    <lineage>
        <taxon>Eukaryota</taxon>
        <taxon>Metazoa</taxon>
        <taxon>Ecdysozoa</taxon>
        <taxon>Arthropoda</taxon>
        <taxon>Chelicerata</taxon>
        <taxon>Arachnida</taxon>
        <taxon>Acari</taxon>
        <taxon>Parasitiformes</taxon>
        <taxon>Ixodida</taxon>
        <taxon>Ixodoidea</taxon>
        <taxon>Ixodidae</taxon>
        <taxon>Ixodinae</taxon>
        <taxon>Ixodes</taxon>
    </lineage>
</organism>
<name>A0AC60P577_IXOPE</name>
<dbReference type="EMBL" id="JABSTQ010011175">
    <property type="protein sequence ID" value="KAG0414486.1"/>
    <property type="molecule type" value="Genomic_DNA"/>
</dbReference>